<feature type="domain" description="HPt" evidence="3">
    <location>
        <begin position="27"/>
        <end position="120"/>
    </location>
</feature>
<sequence>MAPAPDGCDAELAREPSAFDVLVREIGEDGACEVRAVFWSETSARLKLFGTLALGEHRAKIEREAHSLKSSARSFGYLRLAALALRLERSAATVDDDEFADLLAQMDLAYTTALMQEPQG</sequence>
<feature type="modified residue" description="Phosphohistidine" evidence="2">
    <location>
        <position position="66"/>
    </location>
</feature>
<evidence type="ECO:0000256" key="1">
    <source>
        <dbReference type="ARBA" id="ARBA00023012"/>
    </source>
</evidence>
<dbReference type="InterPro" id="IPR008207">
    <property type="entry name" value="Sig_transdc_His_kin_Hpt_dom"/>
</dbReference>
<dbReference type="InterPro" id="IPR036641">
    <property type="entry name" value="HPT_dom_sf"/>
</dbReference>
<gene>
    <name evidence="4" type="ORF">AXW67_09565</name>
</gene>
<dbReference type="SUPFAM" id="SSF47226">
    <property type="entry name" value="Histidine-containing phosphotransfer domain, HPT domain"/>
    <property type="match status" value="1"/>
</dbReference>
<dbReference type="PROSITE" id="PS50894">
    <property type="entry name" value="HPT"/>
    <property type="match status" value="1"/>
</dbReference>
<keyword evidence="2" id="KW-0597">Phosphoprotein</keyword>
<comment type="caution">
    <text evidence="4">The sequence shown here is derived from an EMBL/GenBank/DDBJ whole genome shotgun (WGS) entry which is preliminary data.</text>
</comment>
<dbReference type="Gene3D" id="1.20.120.160">
    <property type="entry name" value="HPT domain"/>
    <property type="match status" value="1"/>
</dbReference>
<organism evidence="4 5">
    <name type="scientific">Bradyrhizobium neotropicale</name>
    <dbReference type="NCBI Taxonomy" id="1497615"/>
    <lineage>
        <taxon>Bacteria</taxon>
        <taxon>Pseudomonadati</taxon>
        <taxon>Pseudomonadota</taxon>
        <taxon>Alphaproteobacteria</taxon>
        <taxon>Hyphomicrobiales</taxon>
        <taxon>Nitrobacteraceae</taxon>
        <taxon>Bradyrhizobium</taxon>
    </lineage>
</organism>
<dbReference type="GO" id="GO:0004672">
    <property type="term" value="F:protein kinase activity"/>
    <property type="evidence" value="ECO:0007669"/>
    <property type="project" value="UniProtKB-ARBA"/>
</dbReference>
<keyword evidence="4" id="KW-0808">Transferase</keyword>
<evidence type="ECO:0000313" key="5">
    <source>
        <dbReference type="Proteomes" id="UP000077173"/>
    </source>
</evidence>
<proteinExistence type="predicted"/>
<evidence type="ECO:0000313" key="4">
    <source>
        <dbReference type="EMBL" id="OAF17436.1"/>
    </source>
</evidence>
<evidence type="ECO:0000259" key="3">
    <source>
        <dbReference type="PROSITE" id="PS50894"/>
    </source>
</evidence>
<evidence type="ECO:0000256" key="2">
    <source>
        <dbReference type="PROSITE-ProRule" id="PRU00110"/>
    </source>
</evidence>
<dbReference type="Pfam" id="PF01627">
    <property type="entry name" value="Hpt"/>
    <property type="match status" value="1"/>
</dbReference>
<protein>
    <submittedName>
        <fullName evidence="4">Histidine kinase</fullName>
    </submittedName>
</protein>
<dbReference type="AlphaFoldDB" id="A0A176ZCC2"/>
<name>A0A176ZCC2_9BRAD</name>
<reference evidence="4 5" key="1">
    <citation type="submission" date="2016-02" db="EMBL/GenBank/DDBJ databases">
        <title>Draft genome sequence of the strain BR 10247T Bradyrhizobium neotropicale isolated from nodules of Centrolobium paraense.</title>
        <authorList>
            <person name="Simoes-Araujo J.L."/>
            <person name="Barauna A.C."/>
            <person name="Silva K."/>
            <person name="Zilli J.E."/>
        </authorList>
    </citation>
    <scope>NUCLEOTIDE SEQUENCE [LARGE SCALE GENOMIC DNA]</scope>
    <source>
        <strain evidence="4 5">BR 10247</strain>
    </source>
</reference>
<dbReference type="Proteomes" id="UP000077173">
    <property type="component" value="Unassembled WGS sequence"/>
</dbReference>
<accession>A0A176ZCC2</accession>
<keyword evidence="5" id="KW-1185">Reference proteome</keyword>
<dbReference type="EMBL" id="LSEF01000046">
    <property type="protein sequence ID" value="OAF17436.1"/>
    <property type="molecule type" value="Genomic_DNA"/>
</dbReference>
<dbReference type="GO" id="GO:0000160">
    <property type="term" value="P:phosphorelay signal transduction system"/>
    <property type="evidence" value="ECO:0007669"/>
    <property type="project" value="UniProtKB-KW"/>
</dbReference>
<keyword evidence="1" id="KW-0902">Two-component regulatory system</keyword>
<keyword evidence="4" id="KW-0418">Kinase</keyword>